<dbReference type="PANTHER" id="PTHR30408:SF12">
    <property type="entry name" value="TYPE I RESTRICTION ENZYME MJAVIII SPECIFICITY SUBUNIT"/>
    <property type="match status" value="1"/>
</dbReference>
<evidence type="ECO:0000256" key="3">
    <source>
        <dbReference type="ARBA" id="ARBA00023125"/>
    </source>
</evidence>
<dbReference type="Gene3D" id="3.90.220.20">
    <property type="entry name" value="DNA methylase specificity domains"/>
    <property type="match status" value="2"/>
</dbReference>
<dbReference type="InterPro" id="IPR000055">
    <property type="entry name" value="Restrct_endonuc_typeI_TRD"/>
</dbReference>
<dbReference type="SUPFAM" id="SSF116734">
    <property type="entry name" value="DNA methylase specificity domain"/>
    <property type="match status" value="2"/>
</dbReference>
<evidence type="ECO:0000313" key="6">
    <source>
        <dbReference type="Proteomes" id="UP000193100"/>
    </source>
</evidence>
<evidence type="ECO:0000256" key="1">
    <source>
        <dbReference type="ARBA" id="ARBA00010923"/>
    </source>
</evidence>
<dbReference type="GO" id="GO:0003677">
    <property type="term" value="F:DNA binding"/>
    <property type="evidence" value="ECO:0007669"/>
    <property type="project" value="UniProtKB-KW"/>
</dbReference>
<dbReference type="Pfam" id="PF01420">
    <property type="entry name" value="Methylase_S"/>
    <property type="match status" value="2"/>
</dbReference>
<feature type="domain" description="Type I restriction modification DNA specificity" evidence="4">
    <location>
        <begin position="46"/>
        <end position="177"/>
    </location>
</feature>
<keyword evidence="2" id="KW-0680">Restriction system</keyword>
<evidence type="ECO:0000313" key="5">
    <source>
        <dbReference type="EMBL" id="ARM82924.1"/>
    </source>
</evidence>
<dbReference type="InterPro" id="IPR052021">
    <property type="entry name" value="Type-I_RS_S_subunit"/>
</dbReference>
<gene>
    <name evidence="5" type="ORF">MARSALSMR5_00827</name>
</gene>
<proteinExistence type="inferred from homology"/>
<evidence type="ECO:0000259" key="4">
    <source>
        <dbReference type="Pfam" id="PF01420"/>
    </source>
</evidence>
<name>A0A1W6K682_9GAMM</name>
<dbReference type="CDD" id="cd17260">
    <property type="entry name" value="RMtype1_S_EcoEI-TRD1-CR1_like"/>
    <property type="match status" value="1"/>
</dbReference>
<dbReference type="AlphaFoldDB" id="A0A1W6K682"/>
<accession>A0A1W6K682</accession>
<dbReference type="InterPro" id="IPR044946">
    <property type="entry name" value="Restrct_endonuc_typeI_TRD_sf"/>
</dbReference>
<feature type="domain" description="Type I restriction modification DNA specificity" evidence="4">
    <location>
        <begin position="259"/>
        <end position="391"/>
    </location>
</feature>
<sequence length="429" mass="47663">MFLSLSELVELNPNFQCPCTMKPSDLVSFIPMGDVSDSGHWMTKRTKPLKSVRQGFTPFANGDVLFAKITPCMENGKGAHVVGLANGVGFGSTEFHVLRPKPEADARFIFHHTQHRALRSAAEAAMTGSAGQKRVPTEFFHKRKVYAPDKEEQSRIADILDTLDTQIQKTEALIAKLAKIKEGLLHDLLTRGIDQNGQLRPGPDQAPDFYKTSAIGLIPKEWHLGTISDYVHPKEGIKPGPFGSSITKSIYRRSGYKIYGQEQVIRADHTFGDYYIDQTKYSELADFSVQPFDLLISLVGTIGKVLIIPETHEKGVINPRLMRLRPNKHVCDPEFLGQLLTSSFFTRKLIALAGGGTMPVINKRIIQDVTLPLIPISEQIQIRSRLLCLLGRLESEEALLAKSRAQKSGLMDDLLTGKVRVTPLLKDVV</sequence>
<comment type="similarity">
    <text evidence="1">Belongs to the type-I restriction system S methylase family.</text>
</comment>
<reference evidence="5 6" key="1">
    <citation type="submission" date="2017-04" db="EMBL/GenBank/DDBJ databases">
        <title>Genome Sequence of Marinobacter salarius strain SMR5 Isolated from a culture of the Diatom Skeletonema marinoi.</title>
        <authorList>
            <person name="Topel M."/>
            <person name="Pinder M.I.M."/>
            <person name="Johansson O.N."/>
            <person name="Kourtchenko O."/>
            <person name="Godhe A."/>
            <person name="Clarke A.K."/>
        </authorList>
    </citation>
    <scope>NUCLEOTIDE SEQUENCE [LARGE SCALE GENOMIC DNA]</scope>
    <source>
        <strain evidence="5 6">SMR5</strain>
    </source>
</reference>
<organism evidence="5 6">
    <name type="scientific">Marinobacter salarius</name>
    <dbReference type="NCBI Taxonomy" id="1420917"/>
    <lineage>
        <taxon>Bacteria</taxon>
        <taxon>Pseudomonadati</taxon>
        <taxon>Pseudomonadota</taxon>
        <taxon>Gammaproteobacteria</taxon>
        <taxon>Pseudomonadales</taxon>
        <taxon>Marinobacteraceae</taxon>
        <taxon>Marinobacter</taxon>
    </lineage>
</organism>
<evidence type="ECO:0000256" key="2">
    <source>
        <dbReference type="ARBA" id="ARBA00022747"/>
    </source>
</evidence>
<dbReference type="GO" id="GO:0009307">
    <property type="term" value="P:DNA restriction-modification system"/>
    <property type="evidence" value="ECO:0007669"/>
    <property type="project" value="UniProtKB-KW"/>
</dbReference>
<dbReference type="EMBL" id="CP020931">
    <property type="protein sequence ID" value="ARM82924.1"/>
    <property type="molecule type" value="Genomic_DNA"/>
</dbReference>
<dbReference type="REBASE" id="202613">
    <property type="entry name" value="S.MsaSMR5ORF828P"/>
</dbReference>
<protein>
    <submittedName>
        <fullName evidence="5">EcoKI restriction-modification system protein HsdS</fullName>
    </submittedName>
</protein>
<keyword evidence="3" id="KW-0238">DNA-binding</keyword>
<dbReference type="PANTHER" id="PTHR30408">
    <property type="entry name" value="TYPE-1 RESTRICTION ENZYME ECOKI SPECIFICITY PROTEIN"/>
    <property type="match status" value="1"/>
</dbReference>
<dbReference type="Proteomes" id="UP000193100">
    <property type="component" value="Chromosome"/>
</dbReference>